<proteinExistence type="predicted"/>
<gene>
    <name evidence="2" type="ORF">LTRI10_LOCUS8755</name>
</gene>
<dbReference type="AlphaFoldDB" id="A0AAV2CXV7"/>
<reference evidence="2 3" key="1">
    <citation type="submission" date="2024-04" db="EMBL/GenBank/DDBJ databases">
        <authorList>
            <person name="Fracassetti M."/>
        </authorList>
    </citation>
    <scope>NUCLEOTIDE SEQUENCE [LARGE SCALE GENOMIC DNA]</scope>
</reference>
<name>A0AAV2CXV7_9ROSI</name>
<evidence type="ECO:0000313" key="2">
    <source>
        <dbReference type="EMBL" id="CAL1361377.1"/>
    </source>
</evidence>
<dbReference type="Proteomes" id="UP001497516">
    <property type="component" value="Chromosome 10"/>
</dbReference>
<feature type="region of interest" description="Disordered" evidence="1">
    <location>
        <begin position="46"/>
        <end position="110"/>
    </location>
</feature>
<dbReference type="EMBL" id="OZ034814">
    <property type="protein sequence ID" value="CAL1361377.1"/>
    <property type="molecule type" value="Genomic_DNA"/>
</dbReference>
<evidence type="ECO:0000313" key="3">
    <source>
        <dbReference type="Proteomes" id="UP001497516"/>
    </source>
</evidence>
<protein>
    <submittedName>
        <fullName evidence="2">Uncharacterized protein</fullName>
    </submittedName>
</protein>
<organism evidence="2 3">
    <name type="scientific">Linum trigynum</name>
    <dbReference type="NCBI Taxonomy" id="586398"/>
    <lineage>
        <taxon>Eukaryota</taxon>
        <taxon>Viridiplantae</taxon>
        <taxon>Streptophyta</taxon>
        <taxon>Embryophyta</taxon>
        <taxon>Tracheophyta</taxon>
        <taxon>Spermatophyta</taxon>
        <taxon>Magnoliopsida</taxon>
        <taxon>eudicotyledons</taxon>
        <taxon>Gunneridae</taxon>
        <taxon>Pentapetalae</taxon>
        <taxon>rosids</taxon>
        <taxon>fabids</taxon>
        <taxon>Malpighiales</taxon>
        <taxon>Linaceae</taxon>
        <taxon>Linum</taxon>
    </lineage>
</organism>
<sequence length="145" mass="15684">MHSSTNSRVPTSFWCSLFPLELSCSISLSLSVCSLPNPGITGHESRRLIGNPIDNRRQSLSSPTLAYSDRRTTNPAPQHLRRPQRSVLSVNPMRLGPNTDAGAASPTQQPITLSVLASPRLPEVIFYFGGTSPASRGQSRGVDKD</sequence>
<keyword evidence="3" id="KW-1185">Reference proteome</keyword>
<accession>A0AAV2CXV7</accession>
<evidence type="ECO:0000256" key="1">
    <source>
        <dbReference type="SAM" id="MobiDB-lite"/>
    </source>
</evidence>